<organism evidence="4 5">
    <name type="scientific">Fictibacillus arsenicus</name>
    <dbReference type="NCBI Taxonomy" id="255247"/>
    <lineage>
        <taxon>Bacteria</taxon>
        <taxon>Bacillati</taxon>
        <taxon>Bacillota</taxon>
        <taxon>Bacilli</taxon>
        <taxon>Bacillales</taxon>
        <taxon>Fictibacillaceae</taxon>
        <taxon>Fictibacillus</taxon>
    </lineage>
</organism>
<dbReference type="InterPro" id="IPR036291">
    <property type="entry name" value="NAD(P)-bd_dom_sf"/>
</dbReference>
<protein>
    <submittedName>
        <fullName evidence="4">TIGR01777 family protein</fullName>
    </submittedName>
</protein>
<dbReference type="NCBIfam" id="TIGR01777">
    <property type="entry name" value="yfcH"/>
    <property type="match status" value="1"/>
</dbReference>
<dbReference type="Pfam" id="PF08338">
    <property type="entry name" value="DUF1731"/>
    <property type="match status" value="1"/>
</dbReference>
<dbReference type="SUPFAM" id="SSF51735">
    <property type="entry name" value="NAD(P)-binding Rossmann-fold domains"/>
    <property type="match status" value="1"/>
</dbReference>
<dbReference type="PANTHER" id="PTHR11092">
    <property type="entry name" value="SUGAR NUCLEOTIDE EPIMERASE RELATED"/>
    <property type="match status" value="1"/>
</dbReference>
<dbReference type="RefSeq" id="WP_066286174.1">
    <property type="nucleotide sequence ID" value="NZ_CP016761.1"/>
</dbReference>
<dbReference type="InterPro" id="IPR001509">
    <property type="entry name" value="Epimerase_deHydtase"/>
</dbReference>
<gene>
    <name evidence="4" type="ORF">ABE41_002435</name>
</gene>
<proteinExistence type="inferred from homology"/>
<feature type="domain" description="DUF1731" evidence="3">
    <location>
        <begin position="253"/>
        <end position="299"/>
    </location>
</feature>
<dbReference type="KEGG" id="far:ABE41_002435"/>
<dbReference type="InterPro" id="IPR013549">
    <property type="entry name" value="DUF1731"/>
</dbReference>
<dbReference type="InterPro" id="IPR010099">
    <property type="entry name" value="SDR39U1"/>
</dbReference>
<dbReference type="Gene3D" id="3.40.50.720">
    <property type="entry name" value="NAD(P)-binding Rossmann-like Domain"/>
    <property type="match status" value="1"/>
</dbReference>
<evidence type="ECO:0000313" key="4">
    <source>
        <dbReference type="EMBL" id="ANX10873.1"/>
    </source>
</evidence>
<dbReference type="EMBL" id="CP016761">
    <property type="protein sequence ID" value="ANX10873.1"/>
    <property type="molecule type" value="Genomic_DNA"/>
</dbReference>
<dbReference type="AlphaFoldDB" id="A0A1B1Z0D3"/>
<evidence type="ECO:0000259" key="2">
    <source>
        <dbReference type="Pfam" id="PF01370"/>
    </source>
</evidence>
<dbReference type="PANTHER" id="PTHR11092:SF0">
    <property type="entry name" value="EPIMERASE FAMILY PROTEIN SDR39U1"/>
    <property type="match status" value="1"/>
</dbReference>
<dbReference type="STRING" id="255247.ABE41_002435"/>
<keyword evidence="5" id="KW-1185">Reference proteome</keyword>
<evidence type="ECO:0000313" key="5">
    <source>
        <dbReference type="Proteomes" id="UP000077412"/>
    </source>
</evidence>
<dbReference type="OrthoDB" id="9801773at2"/>
<evidence type="ECO:0000256" key="1">
    <source>
        <dbReference type="ARBA" id="ARBA00009353"/>
    </source>
</evidence>
<comment type="similarity">
    <text evidence="1">Belongs to the NAD(P)-dependent epimerase/dehydratase family. SDR39U1 subfamily.</text>
</comment>
<name>A0A1B1Z0D3_9BACL</name>
<dbReference type="Pfam" id="PF01370">
    <property type="entry name" value="Epimerase"/>
    <property type="match status" value="1"/>
</dbReference>
<evidence type="ECO:0000259" key="3">
    <source>
        <dbReference type="Pfam" id="PF08338"/>
    </source>
</evidence>
<reference evidence="4 5" key="1">
    <citation type="submission" date="2016-08" db="EMBL/GenBank/DDBJ databases">
        <title>Complete genome sequence of Fictibacillus arsenicus G25-54, a strain with toxicity to nematodes and a potential arsenic-resistance activity.</title>
        <authorList>
            <person name="Zheng Z."/>
        </authorList>
    </citation>
    <scope>NUCLEOTIDE SEQUENCE [LARGE SCALE GENOMIC DNA]</scope>
    <source>
        <strain evidence="4 5">G25-54</strain>
    </source>
</reference>
<dbReference type="Proteomes" id="UP000077412">
    <property type="component" value="Chromosome"/>
</dbReference>
<sequence>MKNILISGGTGFVGKHITDLLTTDQYKVFILTRNAMHKPKQENVAYVEWLTPQSMPEKNLPKIDAVINLAGESINGRWTDDKKQKILNSRLKATESLLDLAKKLPEPPSVWINASAIGYYGTSEKEVFTEQTTRHGSDFLAEVVKAWEIKASEAKTLGCRTVFTRFGLILGSGGGVLPKLSLPYRFFAGGTVGSGEQWVSWVHVEDVSRLIKETLLNDKYAGPVNVTAPGPVTMKEFGQVTGDVMHRPHWLPAPALAFKLLFGEMSMLILKGQQVLPEKAMNLDFSFKYPHLKGALHDLLQ</sequence>
<feature type="domain" description="NAD-dependent epimerase/dehydratase" evidence="2">
    <location>
        <begin position="4"/>
        <end position="217"/>
    </location>
</feature>
<dbReference type="CDD" id="cd05242">
    <property type="entry name" value="SDR_a8"/>
    <property type="match status" value="1"/>
</dbReference>
<accession>A0A1B1Z0D3</accession>